<reference evidence="2 3" key="1">
    <citation type="journal article" date="2006" name="Science">
        <title>The genome of black cottonwood, Populus trichocarpa (Torr. &amp; Gray).</title>
        <authorList>
            <person name="Tuskan G.A."/>
            <person name="Difazio S."/>
            <person name="Jansson S."/>
            <person name="Bohlmann J."/>
            <person name="Grigoriev I."/>
            <person name="Hellsten U."/>
            <person name="Putnam N."/>
            <person name="Ralph S."/>
            <person name="Rombauts S."/>
            <person name="Salamov A."/>
            <person name="Schein J."/>
            <person name="Sterck L."/>
            <person name="Aerts A."/>
            <person name="Bhalerao R.R."/>
            <person name="Bhalerao R.P."/>
            <person name="Blaudez D."/>
            <person name="Boerjan W."/>
            <person name="Brun A."/>
            <person name="Brunner A."/>
            <person name="Busov V."/>
            <person name="Campbell M."/>
            <person name="Carlson J."/>
            <person name="Chalot M."/>
            <person name="Chapman J."/>
            <person name="Chen G.L."/>
            <person name="Cooper D."/>
            <person name="Coutinho P.M."/>
            <person name="Couturier J."/>
            <person name="Covert S."/>
            <person name="Cronk Q."/>
            <person name="Cunningham R."/>
            <person name="Davis J."/>
            <person name="Degroeve S."/>
            <person name="Dejardin A."/>
            <person name="Depamphilis C."/>
            <person name="Detter J."/>
            <person name="Dirks B."/>
            <person name="Dubchak I."/>
            <person name="Duplessis S."/>
            <person name="Ehlting J."/>
            <person name="Ellis B."/>
            <person name="Gendler K."/>
            <person name="Goodstein D."/>
            <person name="Gribskov M."/>
            <person name="Grimwood J."/>
            <person name="Groover A."/>
            <person name="Gunter L."/>
            <person name="Hamberger B."/>
            <person name="Heinze B."/>
            <person name="Helariutta Y."/>
            <person name="Henrissat B."/>
            <person name="Holligan D."/>
            <person name="Holt R."/>
            <person name="Huang W."/>
            <person name="Islam-Faridi N."/>
            <person name="Jones S."/>
            <person name="Jones-Rhoades M."/>
            <person name="Jorgensen R."/>
            <person name="Joshi C."/>
            <person name="Kangasjarvi J."/>
            <person name="Karlsson J."/>
            <person name="Kelleher C."/>
            <person name="Kirkpatrick R."/>
            <person name="Kirst M."/>
            <person name="Kohler A."/>
            <person name="Kalluri U."/>
            <person name="Larimer F."/>
            <person name="Leebens-Mack J."/>
            <person name="Leple J.C."/>
            <person name="Locascio P."/>
            <person name="Lou Y."/>
            <person name="Lucas S."/>
            <person name="Martin F."/>
            <person name="Montanini B."/>
            <person name="Napoli C."/>
            <person name="Nelson D.R."/>
            <person name="Nelson C."/>
            <person name="Nieminen K."/>
            <person name="Nilsson O."/>
            <person name="Pereda V."/>
            <person name="Peter G."/>
            <person name="Philippe R."/>
            <person name="Pilate G."/>
            <person name="Poliakov A."/>
            <person name="Razumovskaya J."/>
            <person name="Richardson P."/>
            <person name="Rinaldi C."/>
            <person name="Ritland K."/>
            <person name="Rouze P."/>
            <person name="Ryaboy D."/>
            <person name="Schmutz J."/>
            <person name="Schrader J."/>
            <person name="Segerman B."/>
            <person name="Shin H."/>
            <person name="Siddiqui A."/>
            <person name="Sterky F."/>
            <person name="Terry A."/>
            <person name="Tsai C.J."/>
            <person name="Uberbacher E."/>
            <person name="Unneberg P."/>
            <person name="Vahala J."/>
            <person name="Wall K."/>
            <person name="Wessler S."/>
            <person name="Yang G."/>
            <person name="Yin T."/>
            <person name="Douglas C."/>
            <person name="Marra M."/>
            <person name="Sandberg G."/>
            <person name="Van de Peer Y."/>
            <person name="Rokhsar D."/>
        </authorList>
    </citation>
    <scope>NUCLEOTIDE SEQUENCE [LARGE SCALE GENOMIC DNA]</scope>
    <source>
        <strain evidence="3">cv. Nisqually</strain>
    </source>
</reference>
<feature type="signal peptide" evidence="1">
    <location>
        <begin position="1"/>
        <end position="20"/>
    </location>
</feature>
<organism evidence="2 3">
    <name type="scientific">Populus trichocarpa</name>
    <name type="common">Western balsam poplar</name>
    <name type="synonym">Populus balsamifera subsp. trichocarpa</name>
    <dbReference type="NCBI Taxonomy" id="3694"/>
    <lineage>
        <taxon>Eukaryota</taxon>
        <taxon>Viridiplantae</taxon>
        <taxon>Streptophyta</taxon>
        <taxon>Embryophyta</taxon>
        <taxon>Tracheophyta</taxon>
        <taxon>Spermatophyta</taxon>
        <taxon>Magnoliopsida</taxon>
        <taxon>eudicotyledons</taxon>
        <taxon>Gunneridae</taxon>
        <taxon>Pentapetalae</taxon>
        <taxon>rosids</taxon>
        <taxon>fabids</taxon>
        <taxon>Malpighiales</taxon>
        <taxon>Salicaceae</taxon>
        <taxon>Saliceae</taxon>
        <taxon>Populus</taxon>
    </lineage>
</organism>
<dbReference type="InParanoid" id="A0A2K1ZB59"/>
<protein>
    <submittedName>
        <fullName evidence="2">Uncharacterized protein</fullName>
    </submittedName>
</protein>
<sequence>MIFTIKVSLCLFTFHVFVLTEPSYVPSPYVPDAEGAHYEGILAAWLARKSGQSYRHPFNLSVYKNITPVLGLNMLKWFCPTAVSHLKDGMSFPTAHDS</sequence>
<dbReference type="AlphaFoldDB" id="A0A2K1ZB59"/>
<gene>
    <name evidence="2" type="ORF">POPTR_008G036200</name>
</gene>
<dbReference type="Proteomes" id="UP000006729">
    <property type="component" value="Chromosome 8"/>
</dbReference>
<dbReference type="STRING" id="3694.A0A2K1ZB59"/>
<name>A0A2K1ZB59_POPTR</name>
<keyword evidence="3" id="KW-1185">Reference proteome</keyword>
<keyword evidence="1" id="KW-0732">Signal</keyword>
<dbReference type="EMBL" id="CM009297">
    <property type="protein sequence ID" value="PNT22517.1"/>
    <property type="molecule type" value="Genomic_DNA"/>
</dbReference>
<evidence type="ECO:0000313" key="2">
    <source>
        <dbReference type="EMBL" id="PNT22517.1"/>
    </source>
</evidence>
<proteinExistence type="predicted"/>
<evidence type="ECO:0000256" key="1">
    <source>
        <dbReference type="SAM" id="SignalP"/>
    </source>
</evidence>
<feature type="chain" id="PRO_5014444027" evidence="1">
    <location>
        <begin position="21"/>
        <end position="98"/>
    </location>
</feature>
<evidence type="ECO:0000313" key="3">
    <source>
        <dbReference type="Proteomes" id="UP000006729"/>
    </source>
</evidence>
<accession>A0A2K1ZB59</accession>